<comment type="caution">
    <text evidence="2">The sequence shown here is derived from an EMBL/GenBank/DDBJ whole genome shotgun (WGS) entry which is preliminary data.</text>
</comment>
<sequence length="79" mass="9095">VVTEKQATNLQAEVNQLKAELGEVEQRHQELQKDSDDDRHKLKKLHDRMCIMEDDLLKLSWDIKALCAELQSAPTKPIS</sequence>
<dbReference type="AlphaFoldDB" id="A0A426YEB9"/>
<proteinExistence type="predicted"/>
<reference evidence="2 3" key="1">
    <citation type="journal article" date="2014" name="Agronomy (Basel)">
        <title>A Draft Genome Sequence for Ensete ventricosum, the Drought-Tolerant Tree Against Hunger.</title>
        <authorList>
            <person name="Harrison J."/>
            <person name="Moore K.A."/>
            <person name="Paszkiewicz K."/>
            <person name="Jones T."/>
            <person name="Grant M."/>
            <person name="Ambacheew D."/>
            <person name="Muzemil S."/>
            <person name="Studholme D.J."/>
        </authorList>
    </citation>
    <scope>NUCLEOTIDE SEQUENCE [LARGE SCALE GENOMIC DNA]</scope>
</reference>
<feature type="non-terminal residue" evidence="2">
    <location>
        <position position="1"/>
    </location>
</feature>
<accession>A0A426YEB9</accession>
<feature type="coiled-coil region" evidence="1">
    <location>
        <begin position="7"/>
        <end position="34"/>
    </location>
</feature>
<name>A0A426YEB9_ENSVE</name>
<evidence type="ECO:0000313" key="2">
    <source>
        <dbReference type="EMBL" id="RRT50017.1"/>
    </source>
</evidence>
<evidence type="ECO:0000256" key="1">
    <source>
        <dbReference type="SAM" id="Coils"/>
    </source>
</evidence>
<dbReference type="EMBL" id="AMZH03012996">
    <property type="protein sequence ID" value="RRT50017.1"/>
    <property type="molecule type" value="Genomic_DNA"/>
</dbReference>
<protein>
    <submittedName>
        <fullName evidence="2">Uncharacterized protein</fullName>
    </submittedName>
</protein>
<dbReference type="Proteomes" id="UP000287651">
    <property type="component" value="Unassembled WGS sequence"/>
</dbReference>
<evidence type="ECO:0000313" key="3">
    <source>
        <dbReference type="Proteomes" id="UP000287651"/>
    </source>
</evidence>
<keyword evidence="1" id="KW-0175">Coiled coil</keyword>
<organism evidence="2 3">
    <name type="scientific">Ensete ventricosum</name>
    <name type="common">Abyssinian banana</name>
    <name type="synonym">Musa ensete</name>
    <dbReference type="NCBI Taxonomy" id="4639"/>
    <lineage>
        <taxon>Eukaryota</taxon>
        <taxon>Viridiplantae</taxon>
        <taxon>Streptophyta</taxon>
        <taxon>Embryophyta</taxon>
        <taxon>Tracheophyta</taxon>
        <taxon>Spermatophyta</taxon>
        <taxon>Magnoliopsida</taxon>
        <taxon>Liliopsida</taxon>
        <taxon>Zingiberales</taxon>
        <taxon>Musaceae</taxon>
        <taxon>Ensete</taxon>
    </lineage>
</organism>
<gene>
    <name evidence="2" type="ORF">B296_00020070</name>
</gene>